<sequence length="112" mass="12911">MEKYERLSEEETYWWIPFKFLDQTLKAILKCLGLLHQDSSPTKTESSPGTSNQPEEEEEEEEEEVVMEENLTVRSRGTKSAATRRGAKPKAKIKKREQKSSGSPGKHHDYDL</sequence>
<evidence type="ECO:0000256" key="3">
    <source>
        <dbReference type="SAM" id="MobiDB-lite"/>
    </source>
</evidence>
<feature type="compositionally biased region" description="Polar residues" evidence="3">
    <location>
        <begin position="72"/>
        <end position="81"/>
    </location>
</feature>
<dbReference type="EMBL" id="CAKOAT010077266">
    <property type="protein sequence ID" value="CAH8313198.1"/>
    <property type="molecule type" value="Genomic_DNA"/>
</dbReference>
<feature type="compositionally biased region" description="Basic residues" evidence="3">
    <location>
        <begin position="85"/>
        <end position="97"/>
    </location>
</feature>
<evidence type="ECO:0008006" key="6">
    <source>
        <dbReference type="Google" id="ProtNLM"/>
    </source>
</evidence>
<accession>A0ABC8JCY2</accession>
<evidence type="ECO:0000256" key="1">
    <source>
        <dbReference type="ARBA" id="ARBA00011021"/>
    </source>
</evidence>
<keyword evidence="5" id="KW-1185">Reference proteome</keyword>
<dbReference type="AlphaFoldDB" id="A0ABC8JCY2"/>
<proteinExistence type="inferred from homology"/>
<feature type="compositionally biased region" description="Acidic residues" evidence="3">
    <location>
        <begin position="54"/>
        <end position="67"/>
    </location>
</feature>
<protein>
    <recommendedName>
        <fullName evidence="6">Elicitor peptide 1</fullName>
    </recommendedName>
</protein>
<name>A0ABC8JCY2_ERUVS</name>
<reference evidence="4 5" key="1">
    <citation type="submission" date="2022-03" db="EMBL/GenBank/DDBJ databases">
        <authorList>
            <person name="Macdonald S."/>
            <person name="Ahmed S."/>
            <person name="Newling K."/>
        </authorList>
    </citation>
    <scope>NUCLEOTIDE SEQUENCE [LARGE SCALE GENOMIC DNA]</scope>
</reference>
<dbReference type="GO" id="GO:0006952">
    <property type="term" value="P:defense response"/>
    <property type="evidence" value="ECO:0007669"/>
    <property type="project" value="UniProtKB-KW"/>
</dbReference>
<organism evidence="4 5">
    <name type="scientific">Eruca vesicaria subsp. sativa</name>
    <name type="common">Garden rocket</name>
    <name type="synonym">Eruca sativa</name>
    <dbReference type="NCBI Taxonomy" id="29727"/>
    <lineage>
        <taxon>Eukaryota</taxon>
        <taxon>Viridiplantae</taxon>
        <taxon>Streptophyta</taxon>
        <taxon>Embryophyta</taxon>
        <taxon>Tracheophyta</taxon>
        <taxon>Spermatophyta</taxon>
        <taxon>Magnoliopsida</taxon>
        <taxon>eudicotyledons</taxon>
        <taxon>Gunneridae</taxon>
        <taxon>Pentapetalae</taxon>
        <taxon>rosids</taxon>
        <taxon>malvids</taxon>
        <taxon>Brassicales</taxon>
        <taxon>Brassicaceae</taxon>
        <taxon>Brassiceae</taxon>
        <taxon>Eruca</taxon>
    </lineage>
</organism>
<comment type="caution">
    <text evidence="4">The sequence shown here is derived from an EMBL/GenBank/DDBJ whole genome shotgun (WGS) entry which is preliminary data.</text>
</comment>
<keyword evidence="2" id="KW-0611">Plant defense</keyword>
<feature type="region of interest" description="Disordered" evidence="3">
    <location>
        <begin position="37"/>
        <end position="112"/>
    </location>
</feature>
<gene>
    <name evidence="4" type="ORF">ERUC_LOCUS6622</name>
</gene>
<dbReference type="InterPro" id="IPR035176">
    <property type="entry name" value="PEP"/>
</dbReference>
<dbReference type="Pfam" id="PF17232">
    <property type="entry name" value="Pep1_7"/>
    <property type="match status" value="1"/>
</dbReference>
<feature type="compositionally biased region" description="Polar residues" evidence="3">
    <location>
        <begin position="37"/>
        <end position="53"/>
    </location>
</feature>
<dbReference type="Proteomes" id="UP001642260">
    <property type="component" value="Unassembled WGS sequence"/>
</dbReference>
<evidence type="ECO:0000256" key="2">
    <source>
        <dbReference type="ARBA" id="ARBA00022821"/>
    </source>
</evidence>
<comment type="similarity">
    <text evidence="1">Belongs to the brassicaceae elicitor peptide family.</text>
</comment>
<evidence type="ECO:0000313" key="4">
    <source>
        <dbReference type="EMBL" id="CAH8313198.1"/>
    </source>
</evidence>
<evidence type="ECO:0000313" key="5">
    <source>
        <dbReference type="Proteomes" id="UP001642260"/>
    </source>
</evidence>